<accession>A0A0A9FQU4</accession>
<dbReference type="AlphaFoldDB" id="A0A0A9FQU4"/>
<proteinExistence type="predicted"/>
<dbReference type="EMBL" id="GBRH01182686">
    <property type="protein sequence ID" value="JAE15210.1"/>
    <property type="molecule type" value="Transcribed_RNA"/>
</dbReference>
<evidence type="ECO:0000313" key="2">
    <source>
        <dbReference type="EMBL" id="JAE15210.1"/>
    </source>
</evidence>
<feature type="compositionally biased region" description="Basic residues" evidence="1">
    <location>
        <begin position="56"/>
        <end position="77"/>
    </location>
</feature>
<feature type="compositionally biased region" description="Low complexity" evidence="1">
    <location>
        <begin position="32"/>
        <end position="54"/>
    </location>
</feature>
<organism evidence="2">
    <name type="scientific">Arundo donax</name>
    <name type="common">Giant reed</name>
    <name type="synonym">Donax arundinaceus</name>
    <dbReference type="NCBI Taxonomy" id="35708"/>
    <lineage>
        <taxon>Eukaryota</taxon>
        <taxon>Viridiplantae</taxon>
        <taxon>Streptophyta</taxon>
        <taxon>Embryophyta</taxon>
        <taxon>Tracheophyta</taxon>
        <taxon>Spermatophyta</taxon>
        <taxon>Magnoliopsida</taxon>
        <taxon>Liliopsida</taxon>
        <taxon>Poales</taxon>
        <taxon>Poaceae</taxon>
        <taxon>PACMAD clade</taxon>
        <taxon>Arundinoideae</taxon>
        <taxon>Arundineae</taxon>
        <taxon>Arundo</taxon>
    </lineage>
</organism>
<name>A0A0A9FQU4_ARUDO</name>
<evidence type="ECO:0000256" key="1">
    <source>
        <dbReference type="SAM" id="MobiDB-lite"/>
    </source>
</evidence>
<reference evidence="2" key="1">
    <citation type="submission" date="2014-09" db="EMBL/GenBank/DDBJ databases">
        <authorList>
            <person name="Magalhaes I.L.F."/>
            <person name="Oliveira U."/>
            <person name="Santos F.R."/>
            <person name="Vidigal T.H.D.A."/>
            <person name="Brescovit A.D."/>
            <person name="Santos A.J."/>
        </authorList>
    </citation>
    <scope>NUCLEOTIDE SEQUENCE</scope>
    <source>
        <tissue evidence="2">Shoot tissue taken approximately 20 cm above the soil surface</tissue>
    </source>
</reference>
<reference evidence="2" key="2">
    <citation type="journal article" date="2015" name="Data Brief">
        <title>Shoot transcriptome of the giant reed, Arundo donax.</title>
        <authorList>
            <person name="Barrero R.A."/>
            <person name="Guerrero F.D."/>
            <person name="Moolhuijzen P."/>
            <person name="Goolsby J.A."/>
            <person name="Tidwell J."/>
            <person name="Bellgard S.E."/>
            <person name="Bellgard M.I."/>
        </authorList>
    </citation>
    <scope>NUCLEOTIDE SEQUENCE</scope>
    <source>
        <tissue evidence="2">Shoot tissue taken approximately 20 cm above the soil surface</tissue>
    </source>
</reference>
<feature type="region of interest" description="Disordered" evidence="1">
    <location>
        <begin position="1"/>
        <end position="77"/>
    </location>
</feature>
<sequence length="77" mass="8671">MERRHPRPRNPAVPCHCSSSPPINWASPGHEASFPHLSLLSPSLPAAKSSSPRTKSPPRPRLLQRRQERRPRRSPPS</sequence>
<protein>
    <submittedName>
        <fullName evidence="2">Uncharacterized protein</fullName>
    </submittedName>
</protein>